<evidence type="ECO:0000313" key="1">
    <source>
        <dbReference type="EMBL" id="RFM33315.1"/>
    </source>
</evidence>
<dbReference type="InterPro" id="IPR045538">
    <property type="entry name" value="CIS_TMP"/>
</dbReference>
<proteinExistence type="predicted"/>
<comment type="caution">
    <text evidence="1">The sequence shown here is derived from an EMBL/GenBank/DDBJ whole genome shotgun (WGS) entry which is preliminary data.</text>
</comment>
<organism evidence="1 2">
    <name type="scientific">Chitinophaga silvisoli</name>
    <dbReference type="NCBI Taxonomy" id="2291814"/>
    <lineage>
        <taxon>Bacteria</taxon>
        <taxon>Pseudomonadati</taxon>
        <taxon>Bacteroidota</taxon>
        <taxon>Chitinophagia</taxon>
        <taxon>Chitinophagales</taxon>
        <taxon>Chitinophagaceae</taxon>
        <taxon>Chitinophaga</taxon>
    </lineage>
</organism>
<dbReference type="RefSeq" id="WP_116855163.1">
    <property type="nucleotide sequence ID" value="NZ_QTJV01000007.1"/>
</dbReference>
<name>A0A3E1NZJ4_9BACT</name>
<protein>
    <submittedName>
        <fullName evidence="1">Uncharacterized protein</fullName>
    </submittedName>
</protein>
<gene>
    <name evidence="1" type="ORF">DXN04_20030</name>
</gene>
<sequence length="750" mass="87890">MDATFTERELAGELQDRISRVFNQSIEPATAALFNQLGANGESVWIERLELDVGEIAYENFEQQITDRIIAALRDALEGKLELVTQDIGNLYFKDETERLYALLQHYLLTGTLPWWAENSEGALLDEYMIRLMTTTPDRFSRLIINISQSDYVLRRIVYHFSRHTLEKLITLLEPDQAEFIYGYIANVLMLQQQRPAVKATQEEFEKMVWLFVLNYLVTDNSGQFNRKTFIRRNLEQLAHHFNIGYIRLLYTFRQALIFYKKEIPAGSLAALIRELYEEKFSDVSPTVATTREAVLAYFLLVTSGDVMVRRILDPYGPNVPLPASWIAYDTIPEQSDREEVWQQAVFLVTQFLSGEPLPYWFTQLQPGLQNGLLQQAIILLYRKRAVLLFSLWEKSIRFPHIRLRMHQLFSYPVNPLEEQINKQLAEYTEQDTIRYLQETLNDQQTGSFIEIWKKTSDKNRFYRQVLQTAPAINRIALLLRESEFWSLMADLPVVTVSMLKEIQEELVQYGADNLERERIIHLFRVFNLQWLGGKLILKDAEQYKKALRDFLQQFDERATRRILQPPTPEPVQKKQIATSEQEGLRINNAGLVLLHPFFYTYFNRLQLLQNGKFIDSQARQKAIRLLQLLVDGKTGHAEHELVLNKILCNYPLELPLEPDTVITDDEKALSEQLILAAIQQWEKMKNSSVESFRASFLQREGLVWQKDDAWFQRVTPRGYDIILQTLPWSYGMIRTSWTDKFFYTEWTPC</sequence>
<dbReference type="OrthoDB" id="1488184at2"/>
<dbReference type="Proteomes" id="UP000261174">
    <property type="component" value="Unassembled WGS sequence"/>
</dbReference>
<accession>A0A3E1NZJ4</accession>
<evidence type="ECO:0000313" key="2">
    <source>
        <dbReference type="Proteomes" id="UP000261174"/>
    </source>
</evidence>
<reference evidence="1 2" key="1">
    <citation type="submission" date="2018-08" db="EMBL/GenBank/DDBJ databases">
        <title>Chitinophaga sp. K20C18050901, a novel bacterium isolated from forest soil.</title>
        <authorList>
            <person name="Wang C."/>
        </authorList>
    </citation>
    <scope>NUCLEOTIDE SEQUENCE [LARGE SCALE GENOMIC DNA]</scope>
    <source>
        <strain evidence="1 2">K20C18050901</strain>
    </source>
</reference>
<keyword evidence="2" id="KW-1185">Reference proteome</keyword>
<dbReference type="AlphaFoldDB" id="A0A3E1NZJ4"/>
<dbReference type="EMBL" id="QTJV01000007">
    <property type="protein sequence ID" value="RFM33315.1"/>
    <property type="molecule type" value="Genomic_DNA"/>
</dbReference>
<dbReference type="Pfam" id="PF19268">
    <property type="entry name" value="CIS_TMP"/>
    <property type="match status" value="2"/>
</dbReference>